<dbReference type="KEGG" id="lmi:LMXM_36_3430"/>
<proteinExistence type="predicted"/>
<sequence length="793" mass="86447">MSGKASEGAVAITPGDWKAQYERDFNAQKSSGPIIFSEAERRKNRELFSRLRDILPFDDAYKVSDCDLMYRFLIGKHWNVASTEKGMREYARLRKSDGLNNIIGERLHPAICSALSPMYKDEPCPIYGLDKEGLPVLWLSPDPDKFMAAMKEFTSEQLLRFQLRSMEMSRHVCLQRRVDRCTYVIDLGGITLSSVNKATLAFLKGVMNLLQVAYPEIMRRLLIFNTGWAVSAAWKVLRPLVDVRVQDKIKFESGPPTLAALQQYIEADQVHPSFGGTGSANVLGPIIDAEVSRIRGDVEGRVSPEPAAAAAASVVHRPSLELRQNASFLSRDALTLYSVESTTPLSTASPSPSCNPSLAAGGHAEERERVVIGMPSAVTAWLVKTSTTSGPLNVLDVSLSVASSSGEYACCKEEPSPTPPADDATKCFYSGVASPSSRDLSAGDTAASSRESVPIHATKAIEPTAQQQTELPIVAISLTYGADGSISGYCGRQWVGCFQQGLLYAPTTDDDGSAFPGRFPSLLPSSQSSVAGVCAGRSVGVPTGELLNEAGHPLHNFLIVCDAQRRARFLVRESRLRKRLTIYNVVGDAEVHTEKNNRHYVEGERAKLGVVVPHSNATSCGGKEDWMLYGEDVTRRSSRNPTLPLQQLFSKTKRAVLSAKKRRSGDSLDKPRNSRWTASIFAALHFRTHSPSKRKSKSTSSTASGSANVPPPSLPDQPENGCDTVTDDRAQLLAECKGQTVRFYKLLTKNSLPDLFALAVAITHSWSNEMDSCKGKAVASTETRYFSDDDVMP</sequence>
<organism evidence="3 4">
    <name type="scientific">Leishmania mexicana (strain MHOM/GT/2001/U1103)</name>
    <dbReference type="NCBI Taxonomy" id="929439"/>
    <lineage>
        <taxon>Eukaryota</taxon>
        <taxon>Discoba</taxon>
        <taxon>Euglenozoa</taxon>
        <taxon>Kinetoplastea</taxon>
        <taxon>Metakinetoplastina</taxon>
        <taxon>Trypanosomatida</taxon>
        <taxon>Trypanosomatidae</taxon>
        <taxon>Leishmaniinae</taxon>
        <taxon>Leishmania</taxon>
    </lineage>
</organism>
<evidence type="ECO:0000313" key="3">
    <source>
        <dbReference type="EMBL" id="CBZ26196.1"/>
    </source>
</evidence>
<dbReference type="EMBL" id="FR799573">
    <property type="protein sequence ID" value="CBZ26196.1"/>
    <property type="molecule type" value="Genomic_DNA"/>
</dbReference>
<dbReference type="OMA" id="QDKIKFE"/>
<dbReference type="InterPro" id="IPR036273">
    <property type="entry name" value="CRAL/TRIO_N_dom_sf"/>
</dbReference>
<name>E9ATC2_LEIMU</name>
<dbReference type="InterPro" id="IPR051026">
    <property type="entry name" value="PI/PC_transfer"/>
</dbReference>
<accession>E9ATC2</accession>
<dbReference type="InterPro" id="IPR036865">
    <property type="entry name" value="CRAL-TRIO_dom_sf"/>
</dbReference>
<dbReference type="VEuPathDB" id="TriTrypDB:LmxM.36.3430"/>
<dbReference type="SUPFAM" id="SSF46938">
    <property type="entry name" value="CRAL/TRIO N-terminal domain"/>
    <property type="match status" value="1"/>
</dbReference>
<dbReference type="OrthoDB" id="43460at2759"/>
<dbReference type="Proteomes" id="UP000007259">
    <property type="component" value="Chromosome 20"/>
</dbReference>
<dbReference type="CDD" id="cd00170">
    <property type="entry name" value="SEC14"/>
    <property type="match status" value="1"/>
</dbReference>
<feature type="domain" description="CRAL-TRIO" evidence="2">
    <location>
        <begin position="126"/>
        <end position="282"/>
    </location>
</feature>
<dbReference type="Gene3D" id="3.40.525.10">
    <property type="entry name" value="CRAL-TRIO lipid binding domain"/>
    <property type="match status" value="1"/>
</dbReference>
<reference evidence="3 4" key="1">
    <citation type="journal article" date="2011" name="Genome Res.">
        <title>Chromosome and gene copy number variation allow major structural change between species and strains of Leishmania.</title>
        <authorList>
            <person name="Rogers M.B."/>
            <person name="Hilley J.D."/>
            <person name="Dickens N.J."/>
            <person name="Wilkes J."/>
            <person name="Bates P.A."/>
            <person name="Depledge D.P."/>
            <person name="Harris D."/>
            <person name="Her Y."/>
            <person name="Herzyk P."/>
            <person name="Imamura H."/>
            <person name="Otto T.D."/>
            <person name="Sanders M."/>
            <person name="Seeger K."/>
            <person name="Dujardin J.C."/>
            <person name="Berriman M."/>
            <person name="Smith D.F."/>
            <person name="Hertz-Fowler C."/>
            <person name="Mottram J.C."/>
        </authorList>
    </citation>
    <scope>NUCLEOTIDE SEQUENCE [LARGE SCALE GENOMIC DNA]</scope>
    <source>
        <strain evidence="3 4">MHOM/GT/2001/U1103</strain>
    </source>
</reference>
<feature type="region of interest" description="Disordered" evidence="1">
    <location>
        <begin position="343"/>
        <end position="362"/>
    </location>
</feature>
<evidence type="ECO:0000313" key="4">
    <source>
        <dbReference type="Proteomes" id="UP000007259"/>
    </source>
</evidence>
<dbReference type="SMART" id="SM00516">
    <property type="entry name" value="SEC14"/>
    <property type="match status" value="1"/>
</dbReference>
<dbReference type="RefSeq" id="XP_003874696.1">
    <property type="nucleotide sequence ID" value="XM_003874647.1"/>
</dbReference>
<dbReference type="AlphaFoldDB" id="E9ATC2"/>
<feature type="region of interest" description="Disordered" evidence="1">
    <location>
        <begin position="689"/>
        <end position="724"/>
    </location>
</feature>
<dbReference type="Pfam" id="PF00650">
    <property type="entry name" value="CRAL_TRIO"/>
    <property type="match status" value="1"/>
</dbReference>
<keyword evidence="4" id="KW-1185">Reference proteome</keyword>
<dbReference type="PANTHER" id="PTHR45657:SF1">
    <property type="entry name" value="CRAL-TRIO DOMAIN-CONTAINING PROTEIN YKL091C-RELATED"/>
    <property type="match status" value="1"/>
</dbReference>
<protein>
    <recommendedName>
        <fullName evidence="2">CRAL-TRIO domain-containing protein</fullName>
    </recommendedName>
</protein>
<gene>
    <name evidence="3" type="ORF">LMXM_36_3430</name>
</gene>
<evidence type="ECO:0000259" key="2">
    <source>
        <dbReference type="PROSITE" id="PS50191"/>
    </source>
</evidence>
<dbReference type="PROSITE" id="PS50191">
    <property type="entry name" value="CRAL_TRIO"/>
    <property type="match status" value="1"/>
</dbReference>
<dbReference type="PANTHER" id="PTHR45657">
    <property type="entry name" value="CRAL-TRIO DOMAIN-CONTAINING PROTEIN YKL091C-RELATED"/>
    <property type="match status" value="1"/>
</dbReference>
<dbReference type="InterPro" id="IPR001251">
    <property type="entry name" value="CRAL-TRIO_dom"/>
</dbReference>
<feature type="compositionally biased region" description="Low complexity" evidence="1">
    <location>
        <begin position="343"/>
        <end position="352"/>
    </location>
</feature>
<dbReference type="GeneID" id="13448307"/>
<dbReference type="PhylomeDB" id="E9ATC2"/>
<dbReference type="SUPFAM" id="SSF52087">
    <property type="entry name" value="CRAL/TRIO domain"/>
    <property type="match status" value="1"/>
</dbReference>
<evidence type="ECO:0000256" key="1">
    <source>
        <dbReference type="SAM" id="MobiDB-lite"/>
    </source>
</evidence>